<evidence type="ECO:0000313" key="1">
    <source>
        <dbReference type="EMBL" id="CAG7580892.1"/>
    </source>
</evidence>
<name>A0A8D9CFF4_9VIRU</name>
<protein>
    <submittedName>
        <fullName evidence="1">p100</fullName>
    </submittedName>
</protein>
<sequence>MKTCKRCSIEKELFNFSKKKRSKDGLSNWCKECNSEYLKSYNVKNKEKLKEKKKSYYQNNKEIVKERSKQHRLNNPDYHKEYHEKYYENNKSDLLEYKRDWYNDNSEVIKERSKKYREDNKDYYLEYLKEWRENNEEYMKEYWDNNRDKKSIYNEKYRNRLKIEKPHLLAWRRVLNNTLVRMGKEKSSSTIKMLGYSSEDLKVHLESLFTEGMSWENHGEWHIDHIYPVSKFDPNTDVKEVNALENLQPLWAFDNLSKGNKIIK</sequence>
<organism evidence="1">
    <name type="scientific">uncultured marine phage</name>
    <dbReference type="NCBI Taxonomy" id="707152"/>
    <lineage>
        <taxon>Viruses</taxon>
        <taxon>environmental samples</taxon>
    </lineage>
</organism>
<gene>
    <name evidence="1" type="primary">16-3p100</name>
    <name evidence="1" type="ORF">SLAVMIC_00592</name>
</gene>
<proteinExistence type="predicted"/>
<reference evidence="1" key="1">
    <citation type="submission" date="2021-06" db="EMBL/GenBank/DDBJ databases">
        <authorList>
            <person name="Gannon L."/>
            <person name="Redgwell R T."/>
            <person name="Michniewski S."/>
            <person name="Harrison D C."/>
            <person name="Millard A."/>
        </authorList>
    </citation>
    <scope>NUCLEOTIDE SEQUENCE</scope>
</reference>
<accession>A0A8D9CFF4</accession>
<dbReference type="EMBL" id="OU342829">
    <property type="protein sequence ID" value="CAG7580892.1"/>
    <property type="molecule type" value="Genomic_DNA"/>
</dbReference>